<sequence length="131" mass="13824">MQSWPLGKGHHSCGALLLLLAQTPGTDGRAGITCRNAPDRQRDWRGEGIADIAEMPRLMGSSLPGAAEATNSPHPVPQTETGWMGCMLLSSVPVQFVTPYSDRHSLGALPGHGSDVVGISTAQENILIKIT</sequence>
<protein>
    <submittedName>
        <fullName evidence="2">Uncharacterized protein</fullName>
    </submittedName>
</protein>
<dbReference type="EMBL" id="JABWUV010000012">
    <property type="protein sequence ID" value="KAF6314896.1"/>
    <property type="molecule type" value="Genomic_DNA"/>
</dbReference>
<accession>A0A7J7UQ68</accession>
<feature type="signal peptide" evidence="1">
    <location>
        <begin position="1"/>
        <end position="28"/>
    </location>
</feature>
<evidence type="ECO:0000256" key="1">
    <source>
        <dbReference type="SAM" id="SignalP"/>
    </source>
</evidence>
<keyword evidence="1" id="KW-0732">Signal</keyword>
<keyword evidence="3" id="KW-1185">Reference proteome</keyword>
<dbReference type="Proteomes" id="UP000527355">
    <property type="component" value="Unassembled WGS sequence"/>
</dbReference>
<evidence type="ECO:0000313" key="3">
    <source>
        <dbReference type="Proteomes" id="UP000527355"/>
    </source>
</evidence>
<feature type="chain" id="PRO_5029598807" evidence="1">
    <location>
        <begin position="29"/>
        <end position="131"/>
    </location>
</feature>
<comment type="caution">
    <text evidence="2">The sequence shown here is derived from an EMBL/GenBank/DDBJ whole genome shotgun (WGS) entry which is preliminary data.</text>
</comment>
<dbReference type="AlphaFoldDB" id="A0A7J7UQ68"/>
<proteinExistence type="predicted"/>
<reference evidence="2 3" key="1">
    <citation type="journal article" date="2020" name="Nature">
        <title>Six reference-quality genomes reveal evolution of bat adaptations.</title>
        <authorList>
            <person name="Jebb D."/>
            <person name="Huang Z."/>
            <person name="Pippel M."/>
            <person name="Hughes G.M."/>
            <person name="Lavrichenko K."/>
            <person name="Devanna P."/>
            <person name="Winkler S."/>
            <person name="Jermiin L.S."/>
            <person name="Skirmuntt E.C."/>
            <person name="Katzourakis A."/>
            <person name="Burkitt-Gray L."/>
            <person name="Ray D.A."/>
            <person name="Sullivan K.A.M."/>
            <person name="Roscito J.G."/>
            <person name="Kirilenko B.M."/>
            <person name="Davalos L.M."/>
            <person name="Corthals A.P."/>
            <person name="Power M.L."/>
            <person name="Jones G."/>
            <person name="Ransome R.D."/>
            <person name="Dechmann D.K.N."/>
            <person name="Locatelli A.G."/>
            <person name="Puechmaille S.J."/>
            <person name="Fedrigo O."/>
            <person name="Jarvis E.D."/>
            <person name="Hiller M."/>
            <person name="Vernes S.C."/>
            <person name="Myers E.W."/>
            <person name="Teeling E.C."/>
        </authorList>
    </citation>
    <scope>NUCLEOTIDE SEQUENCE [LARGE SCALE GENOMIC DNA]</scope>
    <source>
        <strain evidence="2">MMyoMyo1</strain>
        <tissue evidence="2">Flight muscle</tissue>
    </source>
</reference>
<name>A0A7J7UQ68_MYOMY</name>
<gene>
    <name evidence="2" type="ORF">mMyoMyo1_008671</name>
</gene>
<evidence type="ECO:0000313" key="2">
    <source>
        <dbReference type="EMBL" id="KAF6314896.1"/>
    </source>
</evidence>
<organism evidence="2 3">
    <name type="scientific">Myotis myotis</name>
    <name type="common">Greater mouse-eared bat</name>
    <name type="synonym">Vespertilio myotis</name>
    <dbReference type="NCBI Taxonomy" id="51298"/>
    <lineage>
        <taxon>Eukaryota</taxon>
        <taxon>Metazoa</taxon>
        <taxon>Chordata</taxon>
        <taxon>Craniata</taxon>
        <taxon>Vertebrata</taxon>
        <taxon>Euteleostomi</taxon>
        <taxon>Mammalia</taxon>
        <taxon>Eutheria</taxon>
        <taxon>Laurasiatheria</taxon>
        <taxon>Chiroptera</taxon>
        <taxon>Yangochiroptera</taxon>
        <taxon>Vespertilionidae</taxon>
        <taxon>Myotis</taxon>
    </lineage>
</organism>